<dbReference type="InterPro" id="IPR007197">
    <property type="entry name" value="rSAM"/>
</dbReference>
<protein>
    <submittedName>
        <fullName evidence="10">Cobalamin-binding radical SAM protein</fullName>
    </submittedName>
</protein>
<dbReference type="PROSITE" id="PS51918">
    <property type="entry name" value="RADICAL_SAM"/>
    <property type="match status" value="1"/>
</dbReference>
<dbReference type="GO" id="GO:0051539">
    <property type="term" value="F:4 iron, 4 sulfur cluster binding"/>
    <property type="evidence" value="ECO:0007669"/>
    <property type="project" value="UniProtKB-KW"/>
</dbReference>
<name>K0NLT8_DESTT</name>
<dbReference type="Pfam" id="PF04055">
    <property type="entry name" value="Radical_SAM"/>
    <property type="match status" value="1"/>
</dbReference>
<evidence type="ECO:0000256" key="3">
    <source>
        <dbReference type="ARBA" id="ARBA00022679"/>
    </source>
</evidence>
<dbReference type="InterPro" id="IPR058240">
    <property type="entry name" value="rSAM_sf"/>
</dbReference>
<comment type="cofactor">
    <cofactor evidence="1">
        <name>[4Fe-4S] cluster</name>
        <dbReference type="ChEBI" id="CHEBI:49883"/>
    </cofactor>
</comment>
<organism evidence="10 11">
    <name type="scientific">Desulfobacula toluolica (strain DSM 7467 / Tol2)</name>
    <dbReference type="NCBI Taxonomy" id="651182"/>
    <lineage>
        <taxon>Bacteria</taxon>
        <taxon>Pseudomonadati</taxon>
        <taxon>Thermodesulfobacteriota</taxon>
        <taxon>Desulfobacteria</taxon>
        <taxon>Desulfobacterales</taxon>
        <taxon>Desulfobacteraceae</taxon>
        <taxon>Desulfobacula</taxon>
    </lineage>
</organism>
<dbReference type="CDD" id="cd02068">
    <property type="entry name" value="radical_SAM_B12_BD"/>
    <property type="match status" value="1"/>
</dbReference>
<dbReference type="InterPro" id="IPR006638">
    <property type="entry name" value="Elp3/MiaA/NifB-like_rSAM"/>
</dbReference>
<dbReference type="SFLD" id="SFLDS00029">
    <property type="entry name" value="Radical_SAM"/>
    <property type="match status" value="1"/>
</dbReference>
<dbReference type="PATRIC" id="fig|651182.5.peg.4166"/>
<dbReference type="SFLD" id="SFLDG01123">
    <property type="entry name" value="methyltransferase_(Class_B)"/>
    <property type="match status" value="1"/>
</dbReference>
<evidence type="ECO:0000256" key="2">
    <source>
        <dbReference type="ARBA" id="ARBA00022603"/>
    </source>
</evidence>
<dbReference type="PANTHER" id="PTHR43409:SF7">
    <property type="entry name" value="BLL1977 PROTEIN"/>
    <property type="match status" value="1"/>
</dbReference>
<dbReference type="Gene3D" id="3.80.30.20">
    <property type="entry name" value="tm_1862 like domain"/>
    <property type="match status" value="1"/>
</dbReference>
<dbReference type="InterPro" id="IPR036724">
    <property type="entry name" value="Cobalamin-bd_sf"/>
</dbReference>
<feature type="domain" description="B12-binding" evidence="8">
    <location>
        <begin position="2"/>
        <end position="139"/>
    </location>
</feature>
<evidence type="ECO:0000313" key="10">
    <source>
        <dbReference type="EMBL" id="CCK81700.1"/>
    </source>
</evidence>
<dbReference type="AlphaFoldDB" id="K0NLT8"/>
<evidence type="ECO:0000259" key="9">
    <source>
        <dbReference type="PROSITE" id="PS51918"/>
    </source>
</evidence>
<dbReference type="GO" id="GO:0046872">
    <property type="term" value="F:metal ion binding"/>
    <property type="evidence" value="ECO:0007669"/>
    <property type="project" value="UniProtKB-KW"/>
</dbReference>
<dbReference type="STRING" id="651182.TOL2_C35430"/>
<dbReference type="SMART" id="SM00729">
    <property type="entry name" value="Elp3"/>
    <property type="match status" value="1"/>
</dbReference>
<dbReference type="SFLD" id="SFLDG01082">
    <property type="entry name" value="B12-binding_domain_containing"/>
    <property type="match status" value="1"/>
</dbReference>
<proteinExistence type="predicted"/>
<dbReference type="InterPro" id="IPR051198">
    <property type="entry name" value="BchE-like"/>
</dbReference>
<gene>
    <name evidence="10" type="ordered locus">TOL2_C35430</name>
</gene>
<keyword evidence="5" id="KW-0479">Metal-binding</keyword>
<keyword evidence="4" id="KW-0949">S-adenosyl-L-methionine</keyword>
<accession>K0NLT8</accession>
<evidence type="ECO:0000256" key="4">
    <source>
        <dbReference type="ARBA" id="ARBA00022691"/>
    </source>
</evidence>
<keyword evidence="6" id="KW-0408">Iron</keyword>
<dbReference type="InterPro" id="IPR006158">
    <property type="entry name" value="Cobalamin-bd"/>
</dbReference>
<dbReference type="SUPFAM" id="SSF52242">
    <property type="entry name" value="Cobalamin (vitamin B12)-binding domain"/>
    <property type="match status" value="1"/>
</dbReference>
<dbReference type="OrthoDB" id="9762608at2"/>
<evidence type="ECO:0000259" key="8">
    <source>
        <dbReference type="PROSITE" id="PS51332"/>
    </source>
</evidence>
<reference evidence="10 11" key="1">
    <citation type="journal article" date="2013" name="Environ. Microbiol.">
        <title>Complete genome, catabolic sub-proteomes and key-metabolites of Desulfobacula toluolica Tol2, a marine, aromatic compound-degrading, sulfate-reducing bacterium.</title>
        <authorList>
            <person name="Wohlbrand L."/>
            <person name="Jacob J.H."/>
            <person name="Kube M."/>
            <person name="Mussmann M."/>
            <person name="Jarling R."/>
            <person name="Beck A."/>
            <person name="Amann R."/>
            <person name="Wilkes H."/>
            <person name="Reinhardt R."/>
            <person name="Rabus R."/>
        </authorList>
    </citation>
    <scope>NUCLEOTIDE SEQUENCE [LARGE SCALE GENOMIC DNA]</scope>
    <source>
        <strain evidence="11">DSM 7467 / Tol2</strain>
    </source>
</reference>
<dbReference type="KEGG" id="dto:TOL2_C35430"/>
<dbReference type="EMBL" id="FO203503">
    <property type="protein sequence ID" value="CCK81700.1"/>
    <property type="molecule type" value="Genomic_DNA"/>
</dbReference>
<evidence type="ECO:0000256" key="7">
    <source>
        <dbReference type="ARBA" id="ARBA00023014"/>
    </source>
</evidence>
<dbReference type="GO" id="GO:0031419">
    <property type="term" value="F:cobalamin binding"/>
    <property type="evidence" value="ECO:0007669"/>
    <property type="project" value="InterPro"/>
</dbReference>
<dbReference type="Gene3D" id="3.40.50.280">
    <property type="entry name" value="Cobalamin-binding domain"/>
    <property type="match status" value="1"/>
</dbReference>
<keyword evidence="11" id="KW-1185">Reference proteome</keyword>
<dbReference type="Pfam" id="PF02310">
    <property type="entry name" value="B12-binding"/>
    <property type="match status" value="1"/>
</dbReference>
<dbReference type="RefSeq" id="WP_014958888.1">
    <property type="nucleotide sequence ID" value="NC_018645.1"/>
</dbReference>
<feature type="domain" description="Radical SAM core" evidence="9">
    <location>
        <begin position="189"/>
        <end position="417"/>
    </location>
</feature>
<dbReference type="InterPro" id="IPR023404">
    <property type="entry name" value="rSAM_horseshoe"/>
</dbReference>
<dbReference type="HOGENOM" id="CLU_021572_4_3_7"/>
<dbReference type="InterPro" id="IPR034466">
    <property type="entry name" value="Methyltransferase_Class_B"/>
</dbReference>
<dbReference type="Proteomes" id="UP000007347">
    <property type="component" value="Chromosome"/>
</dbReference>
<dbReference type="GO" id="GO:0003824">
    <property type="term" value="F:catalytic activity"/>
    <property type="evidence" value="ECO:0007669"/>
    <property type="project" value="InterPro"/>
</dbReference>
<dbReference type="CDD" id="cd01335">
    <property type="entry name" value="Radical_SAM"/>
    <property type="match status" value="1"/>
</dbReference>
<keyword evidence="3" id="KW-0808">Transferase</keyword>
<keyword evidence="2" id="KW-0489">Methyltransferase</keyword>
<evidence type="ECO:0000256" key="5">
    <source>
        <dbReference type="ARBA" id="ARBA00022723"/>
    </source>
</evidence>
<evidence type="ECO:0000313" key="11">
    <source>
        <dbReference type="Proteomes" id="UP000007347"/>
    </source>
</evidence>
<evidence type="ECO:0000256" key="1">
    <source>
        <dbReference type="ARBA" id="ARBA00001966"/>
    </source>
</evidence>
<keyword evidence="7" id="KW-0411">Iron-sulfur</keyword>
<sequence length="463" mass="53108">MRILLVVYDNDSYIHWFPQGLAYIAAVLKQEGYEVEIYNQDVHHYPNEHLTSYLDRNKFDIIGVSIIAGYYQYKKLLEISRAIEKSNQRPEHFILGGHGPSPEPEYFLGKTNADIVVMGEGENTVLELFDTLANHGSLKDVKGIAYRNGTQVVVNPRRDLIKDIDAIPWPAYDLFPIEYYRLLRMPHCSSSDFVMPLLSGRGCTFKCNFCYRMDKGFRPRSAEAIIEEIQYLQQDFAISYIAFSDELLMSSKQRTVEICEAFLRAGLKIKWDCNGRLNYATSDILSIMKKAGCVFINYGIEAYDNEVLKKMNKALVIKQIDRGIDATLSAGISPGLNMLFGHIGDNKQTLSAAVKFLIKHDDGAQMRTIRPVTPYPGSPLYYYAIEKGMIKGVDDFYENKHLNADLFAVNFTKLSEEELYSELAYANIMLVENYFENKKKRMVSQIKDLYYSRDTSFRGFRQS</sequence>
<dbReference type="SUPFAM" id="SSF102114">
    <property type="entry name" value="Radical SAM enzymes"/>
    <property type="match status" value="1"/>
</dbReference>
<evidence type="ECO:0000256" key="6">
    <source>
        <dbReference type="ARBA" id="ARBA00023004"/>
    </source>
</evidence>
<dbReference type="PROSITE" id="PS51332">
    <property type="entry name" value="B12_BINDING"/>
    <property type="match status" value="1"/>
</dbReference>
<dbReference type="PANTHER" id="PTHR43409">
    <property type="entry name" value="ANAEROBIC MAGNESIUM-PROTOPORPHYRIN IX MONOMETHYL ESTER CYCLASE-RELATED"/>
    <property type="match status" value="1"/>
</dbReference>